<name>A0A919TYY2_9CELL</name>
<evidence type="ECO:0000313" key="2">
    <source>
        <dbReference type="EMBL" id="GIG20243.1"/>
    </source>
</evidence>
<proteinExistence type="predicted"/>
<reference evidence="2" key="1">
    <citation type="submission" date="2021-01" db="EMBL/GenBank/DDBJ databases">
        <title>Whole genome shotgun sequence of Cellulomonas chitinilytica NBRC 110799.</title>
        <authorList>
            <person name="Komaki H."/>
            <person name="Tamura T."/>
        </authorList>
    </citation>
    <scope>NUCLEOTIDE SEQUENCE</scope>
    <source>
        <strain evidence="2">NBRC 110799</strain>
    </source>
</reference>
<accession>A0A919TYY2</accession>
<gene>
    <name evidence="2" type="ORF">Cch01nite_09670</name>
</gene>
<feature type="region of interest" description="Disordered" evidence="1">
    <location>
        <begin position="281"/>
        <end position="300"/>
    </location>
</feature>
<organism evidence="2 3">
    <name type="scientific">Cellulomonas chitinilytica</name>
    <dbReference type="NCBI Taxonomy" id="398759"/>
    <lineage>
        <taxon>Bacteria</taxon>
        <taxon>Bacillati</taxon>
        <taxon>Actinomycetota</taxon>
        <taxon>Actinomycetes</taxon>
        <taxon>Micrococcales</taxon>
        <taxon>Cellulomonadaceae</taxon>
        <taxon>Cellulomonas</taxon>
    </lineage>
</organism>
<keyword evidence="3" id="KW-1185">Reference proteome</keyword>
<evidence type="ECO:0000256" key="1">
    <source>
        <dbReference type="SAM" id="MobiDB-lite"/>
    </source>
</evidence>
<dbReference type="EMBL" id="BONK01000003">
    <property type="protein sequence ID" value="GIG20243.1"/>
    <property type="molecule type" value="Genomic_DNA"/>
</dbReference>
<evidence type="ECO:0000313" key="3">
    <source>
        <dbReference type="Proteomes" id="UP000632740"/>
    </source>
</evidence>
<evidence type="ECO:0008006" key="4">
    <source>
        <dbReference type="Google" id="ProtNLM"/>
    </source>
</evidence>
<protein>
    <recommendedName>
        <fullName evidence="4">DUF3800 domain-containing protein</fullName>
    </recommendedName>
</protein>
<comment type="caution">
    <text evidence="2">The sequence shown here is derived from an EMBL/GenBank/DDBJ whole genome shotgun (WGS) entry which is preliminary data.</text>
</comment>
<dbReference type="RefSeq" id="WP_203749361.1">
    <property type="nucleotide sequence ID" value="NZ_BONK01000003.1"/>
</dbReference>
<dbReference type="AlphaFoldDB" id="A0A919TYY2"/>
<dbReference type="Proteomes" id="UP000632740">
    <property type="component" value="Unassembled WGS sequence"/>
</dbReference>
<sequence length="300" mass="32245">MTTHVPWVEIACDESGFSGTNLLDPASPVLTHASVDLTLHEAGQVVAVLGPVLGGWSEHRSSRLLRPEHAAALEWFLGALAGRAHVVVVDKPGFVAARVLELFTEDPSYGAGTRLGSDHSRAVRTLRRRTTFLASFVALVRTARRRPVDDHAIGRFLATMPTDEPGLAPVTPVRVRDAMRRLVDGDPVLPPPLEPLVPALAETLLHWSAGGRSVAVVHDEQSALTAGRVSRLGAFLADAVAPDPPPLRSFVHVDSRTDPRVQVADLFAGVARRRAQQDLSTYPSVPGVRSSRSRRIVDAG</sequence>